<dbReference type="GO" id="GO:0005829">
    <property type="term" value="C:cytosol"/>
    <property type="evidence" value="ECO:0007669"/>
    <property type="project" value="TreeGrafter"/>
</dbReference>
<name>A0A9D9GYK0_9BACT</name>
<feature type="site" description="Could be important to modulate the pK values of the two catalytic cysteine residues" evidence="3">
    <location>
        <position position="141"/>
    </location>
</feature>
<reference evidence="5" key="1">
    <citation type="submission" date="2020-10" db="EMBL/GenBank/DDBJ databases">
        <authorList>
            <person name="Gilroy R."/>
        </authorList>
    </citation>
    <scope>NUCLEOTIDE SEQUENCE</scope>
    <source>
        <strain evidence="5">15467</strain>
    </source>
</reference>
<comment type="function">
    <text evidence="3">Catalyzes the stereoinversion of LL-2,6-diaminopimelate (L,L-DAP) to meso-diaminopimelate (meso-DAP), a precursor of L-lysine and an essential component of the bacterial peptidoglycan.</text>
</comment>
<comment type="pathway">
    <text evidence="3">Amino-acid biosynthesis; L-lysine biosynthesis via DAP pathway; DL-2,6-diaminopimelate from LL-2,6-diaminopimelate: step 1/1.</text>
</comment>
<organism evidence="5 6">
    <name type="scientific">Candidatus Egerieousia excrementavium</name>
    <dbReference type="NCBI Taxonomy" id="2840778"/>
    <lineage>
        <taxon>Bacteria</taxon>
        <taxon>Pseudomonadati</taxon>
        <taxon>Bacteroidota</taxon>
        <taxon>Bacteroidia</taxon>
        <taxon>Bacteroidales</taxon>
        <taxon>Candidatus Egerieousia</taxon>
    </lineage>
</organism>
<feature type="binding site" evidence="3">
    <location>
        <begin position="201"/>
        <end position="202"/>
    </location>
    <ligand>
        <name>substrate</name>
    </ligand>
</feature>
<dbReference type="PANTHER" id="PTHR31689:SF0">
    <property type="entry name" value="DIAMINOPIMELATE EPIMERASE"/>
    <property type="match status" value="1"/>
</dbReference>
<feature type="binding site" evidence="3">
    <location>
        <begin position="74"/>
        <end position="75"/>
    </location>
    <ligand>
        <name>substrate</name>
    </ligand>
</feature>
<evidence type="ECO:0000256" key="4">
    <source>
        <dbReference type="NCBIfam" id="TIGR00652"/>
    </source>
</evidence>
<accession>A0A9D9GYK0</accession>
<dbReference type="HAMAP" id="MF_00197">
    <property type="entry name" value="DAP_epimerase"/>
    <property type="match status" value="1"/>
</dbReference>
<evidence type="ECO:0000313" key="5">
    <source>
        <dbReference type="EMBL" id="MBO8429022.1"/>
    </source>
</evidence>
<evidence type="ECO:0000256" key="1">
    <source>
        <dbReference type="ARBA" id="ARBA00010219"/>
    </source>
</evidence>
<proteinExistence type="inferred from homology"/>
<comment type="similarity">
    <text evidence="1 3">Belongs to the diaminopimelate epimerase family.</text>
</comment>
<keyword evidence="3" id="KW-0028">Amino-acid biosynthesis</keyword>
<dbReference type="Gene3D" id="3.10.310.10">
    <property type="entry name" value="Diaminopimelate Epimerase, Chain A, domain 1"/>
    <property type="match status" value="2"/>
</dbReference>
<dbReference type="NCBIfam" id="TIGR00652">
    <property type="entry name" value="DapF"/>
    <property type="match status" value="1"/>
</dbReference>
<dbReference type="EC" id="5.1.1.7" evidence="3 4"/>
<sequence length="266" mass="29920">MIIEAYKYQGAGNDFVILDNRDSKYRLDNSQVKLLCDRRFGIGADGLMLLGKSEKHDFSMTYYNSDGAESTMCGNGGRCLVAFAAHMGLSKFDFEAVDGFHTAQIKDFGKHCCTVRLKMIDVTQWKRYSEKSWYLDTGSPHYVEFVDDVKNYPVEEKGKYWRHHSDFQGGTNVNFVEFISESHLFVRTFERGVEAETFACGTGVTASAIAACLYTGGSREKFDITALGGKLAVDFKYDKKAGIFKDVYLTGPATFVFKTEIELPEI</sequence>
<feature type="active site" description="Proton acceptor" evidence="3">
    <location>
        <position position="200"/>
    </location>
</feature>
<feature type="site" description="Could be important to modulate the pK values of the two catalytic cysteine residues" evidence="3">
    <location>
        <position position="190"/>
    </location>
</feature>
<keyword evidence="3" id="KW-0457">Lysine biosynthesis</keyword>
<feature type="binding site" evidence="3">
    <location>
        <position position="13"/>
    </location>
    <ligand>
        <name>substrate</name>
    </ligand>
</feature>
<dbReference type="InterPro" id="IPR001653">
    <property type="entry name" value="DAP_epimerase_DapF"/>
</dbReference>
<keyword evidence="2 3" id="KW-0413">Isomerase</keyword>
<comment type="subunit">
    <text evidence="3">Homodimer.</text>
</comment>
<feature type="active site" description="Proton donor" evidence="3">
    <location>
        <position position="73"/>
    </location>
</feature>
<dbReference type="PANTHER" id="PTHR31689">
    <property type="entry name" value="DIAMINOPIMELATE EPIMERASE, CHLOROPLASTIC"/>
    <property type="match status" value="1"/>
</dbReference>
<dbReference type="Pfam" id="PF01678">
    <property type="entry name" value="DAP_epimerase"/>
    <property type="match status" value="2"/>
</dbReference>
<comment type="catalytic activity">
    <reaction evidence="3">
        <text>(2S,6S)-2,6-diaminopimelate = meso-2,6-diaminopimelate</text>
        <dbReference type="Rhea" id="RHEA:15393"/>
        <dbReference type="ChEBI" id="CHEBI:57609"/>
        <dbReference type="ChEBI" id="CHEBI:57791"/>
        <dbReference type="EC" id="5.1.1.7"/>
    </reaction>
</comment>
<dbReference type="EMBL" id="JADINB010000083">
    <property type="protein sequence ID" value="MBO8429022.1"/>
    <property type="molecule type" value="Genomic_DNA"/>
</dbReference>
<comment type="caution">
    <text evidence="3">Lacks conserved residue(s) required for the propagation of feature annotation.</text>
</comment>
<evidence type="ECO:0000256" key="2">
    <source>
        <dbReference type="ARBA" id="ARBA00023235"/>
    </source>
</evidence>
<evidence type="ECO:0000313" key="6">
    <source>
        <dbReference type="Proteomes" id="UP000823635"/>
    </source>
</evidence>
<dbReference type="Proteomes" id="UP000823635">
    <property type="component" value="Unassembled WGS sequence"/>
</dbReference>
<comment type="subcellular location">
    <subcellularLocation>
        <location evidence="3">Cytoplasm</location>
    </subcellularLocation>
</comment>
<evidence type="ECO:0000256" key="3">
    <source>
        <dbReference type="HAMAP-Rule" id="MF_00197"/>
    </source>
</evidence>
<feature type="binding site" evidence="3">
    <location>
        <position position="64"/>
    </location>
    <ligand>
        <name>substrate</name>
    </ligand>
</feature>
<protein>
    <recommendedName>
        <fullName evidence="3 4">Diaminopimelate epimerase</fullName>
        <shortName evidence="3">DAP epimerase</shortName>
        <ecNumber evidence="3 4">5.1.1.7</ecNumber>
    </recommendedName>
    <alternativeName>
        <fullName evidence="3">PLP-independent amino acid racemase</fullName>
    </alternativeName>
</protein>
<comment type="caution">
    <text evidence="5">The sequence shown here is derived from an EMBL/GenBank/DDBJ whole genome shotgun (WGS) entry which is preliminary data.</text>
</comment>
<dbReference type="SUPFAM" id="SSF54506">
    <property type="entry name" value="Diaminopimelate epimerase-like"/>
    <property type="match status" value="2"/>
</dbReference>
<gene>
    <name evidence="3" type="primary">dapF</name>
    <name evidence="5" type="ORF">IAC68_03695</name>
</gene>
<feature type="binding site" evidence="3">
    <location>
        <begin position="190"/>
        <end position="191"/>
    </location>
    <ligand>
        <name>substrate</name>
    </ligand>
</feature>
<reference evidence="5" key="2">
    <citation type="journal article" date="2021" name="PeerJ">
        <title>Extensive microbial diversity within the chicken gut microbiome revealed by metagenomics and culture.</title>
        <authorList>
            <person name="Gilroy R."/>
            <person name="Ravi A."/>
            <person name="Getino M."/>
            <person name="Pursley I."/>
            <person name="Horton D.L."/>
            <person name="Alikhan N.F."/>
            <person name="Baker D."/>
            <person name="Gharbi K."/>
            <person name="Hall N."/>
            <person name="Watson M."/>
            <person name="Adriaenssens E.M."/>
            <person name="Foster-Nyarko E."/>
            <person name="Jarju S."/>
            <person name="Secka A."/>
            <person name="Antonio M."/>
            <person name="Oren A."/>
            <person name="Chaudhuri R.R."/>
            <person name="La Ragione R."/>
            <person name="Hildebrand F."/>
            <person name="Pallen M.J."/>
        </authorList>
    </citation>
    <scope>NUCLEOTIDE SEQUENCE</scope>
    <source>
        <strain evidence="5">15467</strain>
    </source>
</reference>
<dbReference type="AlphaFoldDB" id="A0A9D9GYK0"/>
<feature type="binding site" evidence="3">
    <location>
        <position position="172"/>
    </location>
    <ligand>
        <name>substrate</name>
    </ligand>
</feature>
<dbReference type="GO" id="GO:0009089">
    <property type="term" value="P:lysine biosynthetic process via diaminopimelate"/>
    <property type="evidence" value="ECO:0007669"/>
    <property type="project" value="UniProtKB-UniRule"/>
</dbReference>
<dbReference type="GO" id="GO:0008837">
    <property type="term" value="F:diaminopimelate epimerase activity"/>
    <property type="evidence" value="ECO:0007669"/>
    <property type="project" value="UniProtKB-UniRule"/>
</dbReference>
<keyword evidence="3" id="KW-0963">Cytoplasm</keyword>